<organism evidence="2 3">
    <name type="scientific">Beauveria bassiana D1-5</name>
    <dbReference type="NCBI Taxonomy" id="1245745"/>
    <lineage>
        <taxon>Eukaryota</taxon>
        <taxon>Fungi</taxon>
        <taxon>Dikarya</taxon>
        <taxon>Ascomycota</taxon>
        <taxon>Pezizomycotina</taxon>
        <taxon>Sordariomycetes</taxon>
        <taxon>Hypocreomycetidae</taxon>
        <taxon>Hypocreales</taxon>
        <taxon>Cordycipitaceae</taxon>
        <taxon>Beauveria</taxon>
    </lineage>
</organism>
<name>A0A0A2W1L1_BEABA</name>
<proteinExistence type="predicted"/>
<evidence type="ECO:0000256" key="1">
    <source>
        <dbReference type="SAM" id="MobiDB-lite"/>
    </source>
</evidence>
<dbReference type="EMBL" id="ANFO01000747">
    <property type="protein sequence ID" value="KGQ06869.1"/>
    <property type="molecule type" value="Genomic_DNA"/>
</dbReference>
<accession>A0A0A2W1L1</accession>
<dbReference type="AlphaFoldDB" id="A0A0A2W1L1"/>
<evidence type="ECO:0000313" key="2">
    <source>
        <dbReference type="EMBL" id="KGQ06869.1"/>
    </source>
</evidence>
<dbReference type="Proteomes" id="UP000030106">
    <property type="component" value="Unassembled WGS sequence"/>
</dbReference>
<dbReference type="HOGENOM" id="CLU_2049271_0_0_1"/>
<evidence type="ECO:0000313" key="3">
    <source>
        <dbReference type="Proteomes" id="UP000030106"/>
    </source>
</evidence>
<sequence length="120" mass="12935">MSQRFDDAPCVAANRQPCSLLGHTAPSRTRLTPWTLAHLVLTLALTERVRPLALPNTGLQPEWDKGTRPAAYGYSPQLQNDSSAGRRAPPGFHLDDSVLRLPAHNAPVSTDPAGNACNVM</sequence>
<feature type="region of interest" description="Disordered" evidence="1">
    <location>
        <begin position="55"/>
        <end position="96"/>
    </location>
</feature>
<gene>
    <name evidence="2" type="ORF">BBAD15_g7810</name>
</gene>
<comment type="caution">
    <text evidence="2">The sequence shown here is derived from an EMBL/GenBank/DDBJ whole genome shotgun (WGS) entry which is preliminary data.</text>
</comment>
<reference evidence="2 3" key="1">
    <citation type="submission" date="2012-10" db="EMBL/GenBank/DDBJ databases">
        <title>Genome sequencing and analysis of entomopathogenic fungi Beauveria bassiana D1-5.</title>
        <authorList>
            <person name="Li Q."/>
            <person name="Wang L."/>
            <person name="Zhang Z."/>
            <person name="Wang Q."/>
            <person name="Ren J."/>
            <person name="Wang M."/>
            <person name="Xu W."/>
            <person name="Wang J."/>
            <person name="Lu Y."/>
            <person name="Du Q."/>
            <person name="Sun Z."/>
        </authorList>
    </citation>
    <scope>NUCLEOTIDE SEQUENCE [LARGE SCALE GENOMIC DNA]</scope>
    <source>
        <strain evidence="2 3">D1-5</strain>
    </source>
</reference>
<protein>
    <submittedName>
        <fullName evidence="2">Uncharacterized protein</fullName>
    </submittedName>
</protein>